<accession>A0ABU6CZ71</accession>
<dbReference type="EMBL" id="JAYMYJ010000122">
    <property type="protein sequence ID" value="MEB4592122.1"/>
    <property type="molecule type" value="Genomic_DNA"/>
</dbReference>
<reference evidence="2" key="1">
    <citation type="submission" date="2023-07" db="EMBL/GenBank/DDBJ databases">
        <title>The carbon used by Thiothrix.</title>
        <authorList>
            <person name="Chen L."/>
        </authorList>
    </citation>
    <scope>NUCLEOTIDE SEQUENCE [LARGE SCALE GENOMIC DNA]</scope>
</reference>
<evidence type="ECO:0000313" key="2">
    <source>
        <dbReference type="Proteomes" id="UP001308005"/>
    </source>
</evidence>
<gene>
    <name evidence="1" type="ORF">VSS37_14110</name>
</gene>
<name>A0ABU6CZ71_9GAMM</name>
<sequence>MIRISHLLSKIFCRKAALSMLEKSILDRVHDHLSMEIRLLWKKQIEAINKIQRVADGVEVDFYRIKNGQPTFDENLTFPNKSNELLVAEITISYPTLGTKTKACVWSVRGFLFSIEYEKSPKILESAFLNKNEDAIMVNCKLMADLEKDVR</sequence>
<keyword evidence="2" id="KW-1185">Reference proteome</keyword>
<dbReference type="RefSeq" id="WP_324696233.1">
    <property type="nucleotide sequence ID" value="NZ_JAYMYJ010000122.1"/>
</dbReference>
<dbReference type="Proteomes" id="UP001308005">
    <property type="component" value="Unassembled WGS sequence"/>
</dbReference>
<protein>
    <submittedName>
        <fullName evidence="1">Uncharacterized protein</fullName>
    </submittedName>
</protein>
<proteinExistence type="predicted"/>
<organism evidence="1 2">
    <name type="scientific">Candidatus Thiothrix phosphatis</name>
    <dbReference type="NCBI Taxonomy" id="3112415"/>
    <lineage>
        <taxon>Bacteria</taxon>
        <taxon>Pseudomonadati</taxon>
        <taxon>Pseudomonadota</taxon>
        <taxon>Gammaproteobacteria</taxon>
        <taxon>Thiotrichales</taxon>
        <taxon>Thiotrichaceae</taxon>
        <taxon>Thiothrix</taxon>
    </lineage>
</organism>
<evidence type="ECO:0000313" key="1">
    <source>
        <dbReference type="EMBL" id="MEB4592122.1"/>
    </source>
</evidence>
<comment type="caution">
    <text evidence="1">The sequence shown here is derived from an EMBL/GenBank/DDBJ whole genome shotgun (WGS) entry which is preliminary data.</text>
</comment>